<dbReference type="CDD" id="cd00305">
    <property type="entry name" value="Cu-Zn_Superoxide_Dismutase"/>
    <property type="match status" value="1"/>
</dbReference>
<feature type="compositionally biased region" description="Basic and acidic residues" evidence="4">
    <location>
        <begin position="171"/>
        <end position="190"/>
    </location>
</feature>
<comment type="cofactor">
    <cofactor evidence="3">
        <name>Cu cation</name>
        <dbReference type="ChEBI" id="CHEBI:23378"/>
    </cofactor>
    <text evidence="3">Binds 1 copper ion per subunit.</text>
</comment>
<dbReference type="InterPro" id="IPR001424">
    <property type="entry name" value="SOD_Cu_Zn_dom"/>
</dbReference>
<keyword evidence="7" id="KW-1185">Reference proteome</keyword>
<dbReference type="EMBL" id="JBHUIK010000005">
    <property type="protein sequence ID" value="MFD2215850.1"/>
    <property type="molecule type" value="Genomic_DNA"/>
</dbReference>
<reference evidence="7" key="1">
    <citation type="journal article" date="2019" name="Int. J. Syst. Evol. Microbiol.">
        <title>The Global Catalogue of Microorganisms (GCM) 10K type strain sequencing project: providing services to taxonomists for standard genome sequencing and annotation.</title>
        <authorList>
            <consortium name="The Broad Institute Genomics Platform"/>
            <consortium name="The Broad Institute Genome Sequencing Center for Infectious Disease"/>
            <person name="Wu L."/>
            <person name="Ma J."/>
        </authorList>
    </citation>
    <scope>NUCLEOTIDE SEQUENCE [LARGE SCALE GENOMIC DNA]</scope>
    <source>
        <strain evidence="7">CGMCC 1.15474</strain>
    </source>
</reference>
<keyword evidence="3" id="KW-0560">Oxidoreductase</keyword>
<dbReference type="Gene3D" id="2.60.40.200">
    <property type="entry name" value="Superoxide dismutase, copper/zinc binding domain"/>
    <property type="match status" value="1"/>
</dbReference>
<protein>
    <recommendedName>
        <fullName evidence="3">Superoxide dismutase [Cu-Zn]</fullName>
        <ecNumber evidence="3">1.15.1.1</ecNumber>
    </recommendedName>
</protein>
<dbReference type="RefSeq" id="WP_247345504.1">
    <property type="nucleotide sequence ID" value="NZ_CP095550.1"/>
</dbReference>
<dbReference type="Pfam" id="PF00080">
    <property type="entry name" value="Sod_Cu"/>
    <property type="match status" value="1"/>
</dbReference>
<gene>
    <name evidence="6" type="ORF">ACFSKK_19380</name>
</gene>
<comment type="cofactor">
    <cofactor evidence="3">
        <name>Zn(2+)</name>
        <dbReference type="ChEBI" id="CHEBI:29105"/>
    </cofactor>
    <text evidence="3">Binds 1 zinc ion per subunit.</text>
</comment>
<evidence type="ECO:0000313" key="6">
    <source>
        <dbReference type="EMBL" id="MFD2215850.1"/>
    </source>
</evidence>
<comment type="catalytic activity">
    <reaction evidence="3">
        <text>2 superoxide + 2 H(+) = H2O2 + O2</text>
        <dbReference type="Rhea" id="RHEA:20696"/>
        <dbReference type="ChEBI" id="CHEBI:15378"/>
        <dbReference type="ChEBI" id="CHEBI:15379"/>
        <dbReference type="ChEBI" id="CHEBI:16240"/>
        <dbReference type="ChEBI" id="CHEBI:18421"/>
        <dbReference type="EC" id="1.15.1.1"/>
    </reaction>
</comment>
<dbReference type="PROSITE" id="PS00332">
    <property type="entry name" value="SOD_CU_ZN_2"/>
    <property type="match status" value="1"/>
</dbReference>
<evidence type="ECO:0000256" key="4">
    <source>
        <dbReference type="SAM" id="MobiDB-lite"/>
    </source>
</evidence>
<comment type="similarity">
    <text evidence="1 3">Belongs to the Cu-Zn superoxide dismutase family.</text>
</comment>
<keyword evidence="3" id="KW-0479">Metal-binding</keyword>
<comment type="caution">
    <text evidence="6">The sequence shown here is derived from an EMBL/GenBank/DDBJ whole genome shotgun (WGS) entry which is preliminary data.</text>
</comment>
<keyword evidence="3" id="KW-0186">Copper</keyword>
<feature type="domain" description="Superoxide dismutase copper/zinc binding" evidence="5">
    <location>
        <begin position="41"/>
        <end position="170"/>
    </location>
</feature>
<comment type="function">
    <text evidence="2">Destroys radicals which are normally produced within the cells and which are toxic to biological systems. May play a role in favoring mycobacterial survival in phagocytes.</text>
</comment>
<proteinExistence type="inferred from homology"/>
<keyword evidence="3" id="KW-0862">Zinc</keyword>
<dbReference type="SUPFAM" id="SSF49329">
    <property type="entry name" value="Cu,Zn superoxide dismutase-like"/>
    <property type="match status" value="1"/>
</dbReference>
<evidence type="ECO:0000259" key="5">
    <source>
        <dbReference type="Pfam" id="PF00080"/>
    </source>
</evidence>
<feature type="region of interest" description="Disordered" evidence="4">
    <location>
        <begin position="153"/>
        <end position="190"/>
    </location>
</feature>
<evidence type="ECO:0000256" key="2">
    <source>
        <dbReference type="ARBA" id="ARBA00024900"/>
    </source>
</evidence>
<name>A0ABW5C4L0_9BACI</name>
<evidence type="ECO:0000256" key="1">
    <source>
        <dbReference type="ARBA" id="ARBA00010457"/>
    </source>
</evidence>
<dbReference type="InterPro" id="IPR036423">
    <property type="entry name" value="SOD-like_Cu/Zn_dom_sf"/>
</dbReference>
<dbReference type="EC" id="1.15.1.1" evidence="3"/>
<dbReference type="InterPro" id="IPR018152">
    <property type="entry name" value="SOD_Cu/Zn_BS"/>
</dbReference>
<dbReference type="PROSITE" id="PS51257">
    <property type="entry name" value="PROKAR_LIPOPROTEIN"/>
    <property type="match status" value="1"/>
</dbReference>
<organism evidence="6 7">
    <name type="scientific">Metabacillus endolithicus</name>
    <dbReference type="NCBI Taxonomy" id="1535204"/>
    <lineage>
        <taxon>Bacteria</taxon>
        <taxon>Bacillati</taxon>
        <taxon>Bacillota</taxon>
        <taxon>Bacilli</taxon>
        <taxon>Bacillales</taxon>
        <taxon>Bacillaceae</taxon>
        <taxon>Metabacillus</taxon>
    </lineage>
</organism>
<evidence type="ECO:0000256" key="3">
    <source>
        <dbReference type="RuleBase" id="RU000393"/>
    </source>
</evidence>
<evidence type="ECO:0000313" key="7">
    <source>
        <dbReference type="Proteomes" id="UP001597318"/>
    </source>
</evidence>
<accession>A0ABW5C4L0</accession>
<dbReference type="Proteomes" id="UP001597318">
    <property type="component" value="Unassembled WGS sequence"/>
</dbReference>
<dbReference type="PANTHER" id="PTHR10003">
    <property type="entry name" value="SUPEROXIDE DISMUTASE CU-ZN -RELATED"/>
    <property type="match status" value="1"/>
</dbReference>
<dbReference type="InterPro" id="IPR024134">
    <property type="entry name" value="SOD_Cu/Zn_/chaperone"/>
</dbReference>
<sequence>MKRKTFLSLCFVFPFILSGCMEKEITKMDVEMFNASGDSLGTIKVSEQPEGVKFEVMVEGLPEGEHGINIHEKGTCKGPDFKSAGDHLNPDDKKHGLLHPEGAHAGDLPNVISENGKTEAELMAPQLTLKSGKKNSMLDPDGAAIVITEKMDDGMTQPAGDSGARIACGEVTEKEANRGDKKEVKPEEEE</sequence>